<protein>
    <recommendedName>
        <fullName evidence="5">Lipoprotein</fullName>
    </recommendedName>
</protein>
<proteinExistence type="predicted"/>
<feature type="signal peptide" evidence="2">
    <location>
        <begin position="1"/>
        <end position="20"/>
    </location>
</feature>
<organism evidence="3 4">
    <name type="scientific">Hymenobacter gummosus</name>
    <dbReference type="NCBI Taxonomy" id="1776032"/>
    <lineage>
        <taxon>Bacteria</taxon>
        <taxon>Pseudomonadati</taxon>
        <taxon>Bacteroidota</taxon>
        <taxon>Cytophagia</taxon>
        <taxon>Cytophagales</taxon>
        <taxon>Hymenobacteraceae</taxon>
        <taxon>Hymenobacter</taxon>
    </lineage>
</organism>
<reference evidence="3 4" key="1">
    <citation type="submission" date="2018-12" db="EMBL/GenBank/DDBJ databases">
        <title>Hymenobacter gummosus sp. nov., isolated from a spring.</title>
        <authorList>
            <person name="Nie L."/>
        </authorList>
    </citation>
    <scope>NUCLEOTIDE SEQUENCE [LARGE SCALE GENOMIC DNA]</scope>
    <source>
        <strain evidence="3 4">KCTC 52166</strain>
    </source>
</reference>
<dbReference type="OrthoDB" id="672038at2"/>
<dbReference type="RefSeq" id="WP_126693231.1">
    <property type="nucleotide sequence ID" value="NZ_RXOF01000005.1"/>
</dbReference>
<feature type="compositionally biased region" description="Polar residues" evidence="1">
    <location>
        <begin position="45"/>
        <end position="54"/>
    </location>
</feature>
<dbReference type="EMBL" id="RXOF01000005">
    <property type="protein sequence ID" value="RTQ50181.1"/>
    <property type="molecule type" value="Genomic_DNA"/>
</dbReference>
<keyword evidence="2" id="KW-0732">Signal</keyword>
<evidence type="ECO:0000256" key="2">
    <source>
        <dbReference type="SAM" id="SignalP"/>
    </source>
</evidence>
<dbReference type="Proteomes" id="UP000282184">
    <property type="component" value="Unassembled WGS sequence"/>
</dbReference>
<name>A0A3S0K5Y8_9BACT</name>
<evidence type="ECO:0000256" key="1">
    <source>
        <dbReference type="SAM" id="MobiDB-lite"/>
    </source>
</evidence>
<feature type="region of interest" description="Disordered" evidence="1">
    <location>
        <begin position="22"/>
        <end position="56"/>
    </location>
</feature>
<gene>
    <name evidence="3" type="ORF">EJV47_11140</name>
</gene>
<dbReference type="AlphaFoldDB" id="A0A3S0K5Y8"/>
<evidence type="ECO:0008006" key="5">
    <source>
        <dbReference type="Google" id="ProtNLM"/>
    </source>
</evidence>
<keyword evidence="4" id="KW-1185">Reference proteome</keyword>
<comment type="caution">
    <text evidence="3">The sequence shown here is derived from an EMBL/GenBank/DDBJ whole genome shotgun (WGS) entry which is preliminary data.</text>
</comment>
<feature type="chain" id="PRO_5018736300" description="Lipoprotein" evidence="2">
    <location>
        <begin position="21"/>
        <end position="217"/>
    </location>
</feature>
<accession>A0A3S0K5Y8</accession>
<sequence length="217" mass="24253">MTLHLLRGLSLLALLTTACGSEKQPEVKATPPPASAATALRQDSVRQGSPATNDELSHELQLQPIRANFQSLNARKQWSRVVKRELSRSTEGGEAVFYYEGAVPVKIVARDYGETGQWLTEYYLLDGQLSFVYEQKTSYNRPFYYDSATARQNGGPAFDPAQSTVEETRSYFADGQLIRQLRGKGVEPKPASEMLPLEQKRLLTDYNELLSILHAPD</sequence>
<evidence type="ECO:0000313" key="4">
    <source>
        <dbReference type="Proteomes" id="UP000282184"/>
    </source>
</evidence>
<evidence type="ECO:0000313" key="3">
    <source>
        <dbReference type="EMBL" id="RTQ50181.1"/>
    </source>
</evidence>
<dbReference type="PROSITE" id="PS51257">
    <property type="entry name" value="PROKAR_LIPOPROTEIN"/>
    <property type="match status" value="1"/>
</dbReference>